<accession>T0SB12</accession>
<organism evidence="1 2">
    <name type="scientific">Saprolegnia diclina (strain VS20)</name>
    <dbReference type="NCBI Taxonomy" id="1156394"/>
    <lineage>
        <taxon>Eukaryota</taxon>
        <taxon>Sar</taxon>
        <taxon>Stramenopiles</taxon>
        <taxon>Oomycota</taxon>
        <taxon>Saprolegniomycetes</taxon>
        <taxon>Saprolegniales</taxon>
        <taxon>Saprolegniaceae</taxon>
        <taxon>Saprolegnia</taxon>
    </lineage>
</organism>
<gene>
    <name evidence="1" type="ORF">SDRG_00283</name>
</gene>
<dbReference type="OMA" id="YSIAMEP"/>
<protein>
    <submittedName>
        <fullName evidence="1">Uncharacterized protein</fullName>
    </submittedName>
</protein>
<evidence type="ECO:0000313" key="1">
    <source>
        <dbReference type="EMBL" id="EQC42553.1"/>
    </source>
</evidence>
<dbReference type="Proteomes" id="UP000030762">
    <property type="component" value="Unassembled WGS sequence"/>
</dbReference>
<dbReference type="EMBL" id="JH767132">
    <property type="protein sequence ID" value="EQC42553.1"/>
    <property type="molecule type" value="Genomic_DNA"/>
</dbReference>
<sequence length="836" mass="88780">MWSATTTATTTLETPGRWVDVPGASIPAFLALPMTLLVTYSATVYPDSVQPPVAIIDKSRPPGADDLVSFRVLVDGAPMRASGASSGYYQGASSLVGGYLVVSLAAGNHTLELQWKKTGTFVTSWRIDPTVDTGFSGACSLIAAAQHSYVWYTQPLYSIAMEPTAAYVSVPGMSLSVSLPTPTPLRFLYNLPLRPDAMPLTGVGSDIDRVDTILSINNVLNDATRATYSTQAKFTQPNALLSDVALTLPAGEYSVQLLLRLQSPSGRSWRSLPTTGDGFLMGRLLAVIAQAPTTIESYQVDTTVLSVPRTKWFDVGSAVPFNVVGAVTTVLLTYLLPIQMLNNPYFNSFSQFDAGAVSARLLVDSIPYTSSAARVAGAARGNQIAQASLALQLFPGPHTVKLQWMYQDGLEPGDIITIMNAITEGHESFSLRVHMDSWINTPTVVASAPVLLGHQNQALRLPPDAIAVVDHTNTSFNYPIVVSCSVDHGTIALPPAPSTVTVSTPSATTTLLKGPLLDVNRVLSNIVYTPPTNWFGNATLTMAVQDQTMYLIEPTFPAPTTVVVAMHYTPVAPTITLPLGQTAIAEGATGAITGLRIVGDEVSYSVLGLVPQTIAVALRVASGLVSLSSTSNLSFARGSGRKDAMMHFTGSLQDVNRALAVLVYTPDDDFNSLQHAESLDVVVENVASGLLATAAWPITVTAVNDRPSIDVSQLQAQLQGYLVTYADTATLLYLRLQAFSEWGQLQLEAAPGATVVTSSARALRVSGTSMSVSATMASLVYRRDVFYFGSEIISVEASTDAAFGVRHVTFLQLSMANASRIGTCECILSPALTLAE</sequence>
<evidence type="ECO:0000313" key="2">
    <source>
        <dbReference type="Proteomes" id="UP000030762"/>
    </source>
</evidence>
<dbReference type="InParanoid" id="T0SB12"/>
<dbReference type="GeneID" id="19941010"/>
<dbReference type="eggNOG" id="ENOG502RX4Q">
    <property type="taxonomic scope" value="Eukaryota"/>
</dbReference>
<dbReference type="RefSeq" id="XP_008603976.1">
    <property type="nucleotide sequence ID" value="XM_008605754.1"/>
</dbReference>
<dbReference type="AlphaFoldDB" id="T0SB12"/>
<name>T0SB12_SAPDV</name>
<dbReference type="OrthoDB" id="125363at2759"/>
<keyword evidence="2" id="KW-1185">Reference proteome</keyword>
<reference evidence="1 2" key="1">
    <citation type="submission" date="2012-04" db="EMBL/GenBank/DDBJ databases">
        <title>The Genome Sequence of Saprolegnia declina VS20.</title>
        <authorList>
            <consortium name="The Broad Institute Genome Sequencing Platform"/>
            <person name="Russ C."/>
            <person name="Nusbaum C."/>
            <person name="Tyler B."/>
            <person name="van West P."/>
            <person name="Dieguez-Uribeondo J."/>
            <person name="de Bruijn I."/>
            <person name="Tripathy S."/>
            <person name="Jiang R."/>
            <person name="Young S.K."/>
            <person name="Zeng Q."/>
            <person name="Gargeya S."/>
            <person name="Fitzgerald M."/>
            <person name="Haas B."/>
            <person name="Abouelleil A."/>
            <person name="Alvarado L."/>
            <person name="Arachchi H.M."/>
            <person name="Berlin A."/>
            <person name="Chapman S.B."/>
            <person name="Goldberg J."/>
            <person name="Griggs A."/>
            <person name="Gujja S."/>
            <person name="Hansen M."/>
            <person name="Howarth C."/>
            <person name="Imamovic A."/>
            <person name="Larimer J."/>
            <person name="McCowen C."/>
            <person name="Montmayeur A."/>
            <person name="Murphy C."/>
            <person name="Neiman D."/>
            <person name="Pearson M."/>
            <person name="Priest M."/>
            <person name="Roberts A."/>
            <person name="Saif S."/>
            <person name="Shea T."/>
            <person name="Sisk P."/>
            <person name="Sykes S."/>
            <person name="Wortman J."/>
            <person name="Nusbaum C."/>
            <person name="Birren B."/>
        </authorList>
    </citation>
    <scope>NUCLEOTIDE SEQUENCE [LARGE SCALE GENOMIC DNA]</scope>
    <source>
        <strain evidence="1 2">VS20</strain>
    </source>
</reference>
<proteinExistence type="predicted"/>
<dbReference type="VEuPathDB" id="FungiDB:SDRG_00283"/>
<dbReference type="STRING" id="1156394.T0SB12"/>